<dbReference type="Pfam" id="PF03923">
    <property type="entry name" value="Lipoprotein_16"/>
    <property type="match status" value="1"/>
</dbReference>
<comment type="caution">
    <text evidence="2">The sequence shown here is derived from an EMBL/GenBank/DDBJ whole genome shotgun (WGS) entry which is preliminary data.</text>
</comment>
<dbReference type="Proteomes" id="UP001169719">
    <property type="component" value="Unassembled WGS sequence"/>
</dbReference>
<accession>A0ABT7Y1K5</accession>
<evidence type="ECO:0000313" key="3">
    <source>
        <dbReference type="Proteomes" id="UP001169719"/>
    </source>
</evidence>
<keyword evidence="2" id="KW-0449">Lipoprotein</keyword>
<gene>
    <name evidence="2" type="ORF">QWJ08_10715</name>
</gene>
<reference evidence="2" key="1">
    <citation type="submission" date="2024-05" db="EMBL/GenBank/DDBJ databases">
        <title>Genome Sequences of Four Agar- Degrading Marine Bacteria.</title>
        <authorList>
            <person name="Phillips E.K."/>
            <person name="Shaffer J.C."/>
            <person name="Henson M.W."/>
            <person name="Temperton B."/>
            <person name="Thrash C.J."/>
            <person name="Martin M.O."/>
        </authorList>
    </citation>
    <scope>NUCLEOTIDE SEQUENCE</scope>
    <source>
        <strain evidence="2">EKP203</strain>
    </source>
</reference>
<keyword evidence="3" id="KW-1185">Reference proteome</keyword>
<sequence length="189" mass="20768">MKKLILAASVALLTACAAPQQEQIDFMPKSVLSNSDIVSGKSYTLTSRDSRSAQYVALLDSGRSNIEPIHARQNLRITLENALADQFASQGFRNSVNSDSSIELDIQEALVNVTQTMMSNEMNAHVTLVLTLETPTGKMVKTYTGTAQKTGSFSASKEEVQTVLNDVTDLVLVEISKDKELQNYMKDRF</sequence>
<dbReference type="EMBL" id="JAUEOZ010000001">
    <property type="protein sequence ID" value="MDN2481865.1"/>
    <property type="molecule type" value="Genomic_DNA"/>
</dbReference>
<dbReference type="RefSeq" id="WP_264874919.1">
    <property type="nucleotide sequence ID" value="NZ_BLAT01000001.1"/>
</dbReference>
<keyword evidence="1" id="KW-0732">Signal</keyword>
<feature type="signal peptide" evidence="1">
    <location>
        <begin position="1"/>
        <end position="17"/>
    </location>
</feature>
<protein>
    <submittedName>
        <fullName evidence="2">YajG family lipoprotein</fullName>
    </submittedName>
</protein>
<dbReference type="PROSITE" id="PS51257">
    <property type="entry name" value="PROKAR_LIPOPROTEIN"/>
    <property type="match status" value="1"/>
</dbReference>
<evidence type="ECO:0000256" key="1">
    <source>
        <dbReference type="SAM" id="SignalP"/>
    </source>
</evidence>
<organism evidence="2 3">
    <name type="scientific">Vibrio agarivorans</name>
    <dbReference type="NCBI Taxonomy" id="153622"/>
    <lineage>
        <taxon>Bacteria</taxon>
        <taxon>Pseudomonadati</taxon>
        <taxon>Pseudomonadota</taxon>
        <taxon>Gammaproteobacteria</taxon>
        <taxon>Vibrionales</taxon>
        <taxon>Vibrionaceae</taxon>
        <taxon>Vibrio</taxon>
    </lineage>
</organism>
<feature type="chain" id="PRO_5047453123" evidence="1">
    <location>
        <begin position="18"/>
        <end position="189"/>
    </location>
</feature>
<name>A0ABT7Y1K5_9VIBR</name>
<proteinExistence type="predicted"/>
<evidence type="ECO:0000313" key="2">
    <source>
        <dbReference type="EMBL" id="MDN2481865.1"/>
    </source>
</evidence>
<dbReference type="InterPro" id="IPR005619">
    <property type="entry name" value="Uncharacterised_YajG"/>
</dbReference>